<feature type="disulfide bond" evidence="3">
    <location>
        <begin position="313"/>
        <end position="351"/>
    </location>
</feature>
<keyword evidence="8" id="KW-1185">Reference proteome</keyword>
<feature type="compositionally biased region" description="Low complexity" evidence="4">
    <location>
        <begin position="659"/>
        <end position="670"/>
    </location>
</feature>
<evidence type="ECO:0000313" key="8">
    <source>
        <dbReference type="Proteomes" id="UP000027195"/>
    </source>
</evidence>
<dbReference type="Gene3D" id="2.40.70.10">
    <property type="entry name" value="Acid Proteases"/>
    <property type="match status" value="2"/>
</dbReference>
<dbReference type="STRING" id="930990.A0A067MN24"/>
<dbReference type="InterPro" id="IPR001461">
    <property type="entry name" value="Aspartic_peptidase_A1"/>
</dbReference>
<evidence type="ECO:0000256" key="2">
    <source>
        <dbReference type="PIRSR" id="PIRSR601461-1"/>
    </source>
</evidence>
<protein>
    <recommendedName>
        <fullName evidence="6">Peptidase A1 domain-containing protein</fullName>
    </recommendedName>
</protein>
<dbReference type="InParanoid" id="A0A067MN24"/>
<dbReference type="PANTHER" id="PTHR47966:SF57">
    <property type="entry name" value="PEPTIDASE A1 DOMAIN-CONTAINING PROTEIN"/>
    <property type="match status" value="1"/>
</dbReference>
<feature type="transmembrane region" description="Helical" evidence="5">
    <location>
        <begin position="443"/>
        <end position="467"/>
    </location>
</feature>
<dbReference type="CDD" id="cd05471">
    <property type="entry name" value="pepsin_like"/>
    <property type="match status" value="1"/>
</dbReference>
<organism evidence="7 8">
    <name type="scientific">Botryobasidium botryosum (strain FD-172 SS1)</name>
    <dbReference type="NCBI Taxonomy" id="930990"/>
    <lineage>
        <taxon>Eukaryota</taxon>
        <taxon>Fungi</taxon>
        <taxon>Dikarya</taxon>
        <taxon>Basidiomycota</taxon>
        <taxon>Agaricomycotina</taxon>
        <taxon>Agaricomycetes</taxon>
        <taxon>Cantharellales</taxon>
        <taxon>Botryobasidiaceae</taxon>
        <taxon>Botryobasidium</taxon>
    </lineage>
</organism>
<evidence type="ECO:0000256" key="5">
    <source>
        <dbReference type="SAM" id="Phobius"/>
    </source>
</evidence>
<dbReference type="InterPro" id="IPR033121">
    <property type="entry name" value="PEPTIDASE_A1"/>
</dbReference>
<evidence type="ECO:0000256" key="3">
    <source>
        <dbReference type="PIRSR" id="PIRSR601461-2"/>
    </source>
</evidence>
<dbReference type="GO" id="GO:0004190">
    <property type="term" value="F:aspartic-type endopeptidase activity"/>
    <property type="evidence" value="ECO:0007669"/>
    <property type="project" value="InterPro"/>
</dbReference>
<feature type="active site" evidence="2">
    <location>
        <position position="64"/>
    </location>
</feature>
<sequence>MFLDRSAGSSGVDRRIPLPRTQGRGGLAGSVVNLTMIGDGIVNSIYVATVNVGTSEKQFPLQIDTGSSDAWITASSCTSDACKSYKGPTYDISSSLGTSSNQSLTLSYLRGQAQGPIYSDSFSLGGYRIANQSFVAATTVQNEFLSLGFSGLLGLALPANSQITSLFPSTGNNTDGSTFASHLLSSTLPPSNPFLSLSLERPGSSKIPSLLGIGMHPTSLIPDPTEVVYSPVVSSAFGPLYWRVHVTSLVAYVGSQPKPVSLGGSTADRTSQYPIAVLDTGGPNIFTSRDIAKAFYATWNISPAADGNYYMDCTLAMNVSITLGDPGASSTIPLHPLDLSSQAPSRSGQQCIGTIQGADGIAAGDIVLGVSFLRNVYTVLNYGAPNPVSPQLGLLPLTNITTALKEFNDVRVLHIPLSVSEQNGLGDGSAINAPAGPVLSHKIVSVGIIVLVSVIGFFLLAGALFGLRWWSLKKRWAKQGRDPGEYDETPEETERQMRGSGFFASRLSGVPSEATLGSTSWSDMAKKRESLASGKRTMSVMTGSTRFGEWVEPEPESEPWAPDPKAWAELGWRRDSDWDHRLTLPPPMRTPPPLRDTDRAIRRTWTGDDTFVGGRSLPRLVEDDGSGGQTVTVYGHERNVSGLETPTAAHPLLPETPRSRSSLSRAAAEANTSKPLPLEPGSRHSLLSASISDFPSLKS</sequence>
<comment type="similarity">
    <text evidence="1">Belongs to the peptidase A1 family.</text>
</comment>
<dbReference type="OrthoDB" id="2747330at2759"/>
<name>A0A067MN24_BOTB1</name>
<evidence type="ECO:0000256" key="4">
    <source>
        <dbReference type="SAM" id="MobiDB-lite"/>
    </source>
</evidence>
<dbReference type="PROSITE" id="PS51767">
    <property type="entry name" value="PEPTIDASE_A1"/>
    <property type="match status" value="1"/>
</dbReference>
<feature type="active site" evidence="2">
    <location>
        <position position="279"/>
    </location>
</feature>
<dbReference type="Pfam" id="PF00026">
    <property type="entry name" value="Asp"/>
    <property type="match status" value="1"/>
</dbReference>
<keyword evidence="5" id="KW-0812">Transmembrane</keyword>
<feature type="region of interest" description="Disordered" evidence="4">
    <location>
        <begin position="1"/>
        <end position="20"/>
    </location>
</feature>
<dbReference type="EMBL" id="KL198029">
    <property type="protein sequence ID" value="KDQ16125.1"/>
    <property type="molecule type" value="Genomic_DNA"/>
</dbReference>
<evidence type="ECO:0000256" key="1">
    <source>
        <dbReference type="ARBA" id="ARBA00007447"/>
    </source>
</evidence>
<reference evidence="8" key="1">
    <citation type="journal article" date="2014" name="Proc. Natl. Acad. Sci. U.S.A.">
        <title>Extensive sampling of basidiomycete genomes demonstrates inadequacy of the white-rot/brown-rot paradigm for wood decay fungi.</title>
        <authorList>
            <person name="Riley R."/>
            <person name="Salamov A.A."/>
            <person name="Brown D.W."/>
            <person name="Nagy L.G."/>
            <person name="Floudas D."/>
            <person name="Held B.W."/>
            <person name="Levasseur A."/>
            <person name="Lombard V."/>
            <person name="Morin E."/>
            <person name="Otillar R."/>
            <person name="Lindquist E.A."/>
            <person name="Sun H."/>
            <person name="LaButti K.M."/>
            <person name="Schmutz J."/>
            <person name="Jabbour D."/>
            <person name="Luo H."/>
            <person name="Baker S.E."/>
            <person name="Pisabarro A.G."/>
            <person name="Walton J.D."/>
            <person name="Blanchette R.A."/>
            <person name="Henrissat B."/>
            <person name="Martin F."/>
            <person name="Cullen D."/>
            <person name="Hibbett D.S."/>
            <person name="Grigoriev I.V."/>
        </authorList>
    </citation>
    <scope>NUCLEOTIDE SEQUENCE [LARGE SCALE GENOMIC DNA]</scope>
    <source>
        <strain evidence="8">FD-172 SS1</strain>
    </source>
</reference>
<gene>
    <name evidence="7" type="ORF">BOTBODRAFT_43702</name>
</gene>
<dbReference type="InterPro" id="IPR021109">
    <property type="entry name" value="Peptidase_aspartic_dom_sf"/>
</dbReference>
<dbReference type="InterPro" id="IPR034164">
    <property type="entry name" value="Pepsin-like_dom"/>
</dbReference>
<dbReference type="PRINTS" id="PR00792">
    <property type="entry name" value="PEPSIN"/>
</dbReference>
<dbReference type="HOGENOM" id="CLU_014988_0_0_1"/>
<evidence type="ECO:0000259" key="6">
    <source>
        <dbReference type="PROSITE" id="PS51767"/>
    </source>
</evidence>
<feature type="compositionally biased region" description="Polar residues" evidence="4">
    <location>
        <begin position="685"/>
        <end position="699"/>
    </location>
</feature>
<dbReference type="AlphaFoldDB" id="A0A067MN24"/>
<keyword evidence="5" id="KW-0472">Membrane</keyword>
<evidence type="ECO:0000313" key="7">
    <source>
        <dbReference type="EMBL" id="KDQ16125.1"/>
    </source>
</evidence>
<feature type="domain" description="Peptidase A1" evidence="6">
    <location>
        <begin position="46"/>
        <end position="395"/>
    </location>
</feature>
<dbReference type="Proteomes" id="UP000027195">
    <property type="component" value="Unassembled WGS sequence"/>
</dbReference>
<accession>A0A067MN24</accession>
<keyword evidence="3" id="KW-1015">Disulfide bond</keyword>
<dbReference type="PANTHER" id="PTHR47966">
    <property type="entry name" value="BETA-SITE APP-CLEAVING ENZYME, ISOFORM A-RELATED"/>
    <property type="match status" value="1"/>
</dbReference>
<dbReference type="GO" id="GO:0006508">
    <property type="term" value="P:proteolysis"/>
    <property type="evidence" value="ECO:0007669"/>
    <property type="project" value="InterPro"/>
</dbReference>
<feature type="region of interest" description="Disordered" evidence="4">
    <location>
        <begin position="638"/>
        <end position="699"/>
    </location>
</feature>
<keyword evidence="5" id="KW-1133">Transmembrane helix</keyword>
<proteinExistence type="inferred from homology"/>
<dbReference type="SUPFAM" id="SSF50630">
    <property type="entry name" value="Acid proteases"/>
    <property type="match status" value="1"/>
</dbReference>